<sequence>MKRISMALASVGTALVLTVGLAGSSYASADGVFLYTTAGGDQETLDNPSLDRCYNRAGDGHAVNQTNRTALVFRRAGCVGSAERIRPKQHAFDITFESVEFPS</sequence>
<organism evidence="2 3">
    <name type="scientific">Streptomyces rimosus subsp. rimosus</name>
    <dbReference type="NCBI Taxonomy" id="132474"/>
    <lineage>
        <taxon>Bacteria</taxon>
        <taxon>Bacillati</taxon>
        <taxon>Actinomycetota</taxon>
        <taxon>Actinomycetes</taxon>
        <taxon>Kitasatosporales</taxon>
        <taxon>Streptomycetaceae</taxon>
        <taxon>Streptomyces</taxon>
    </lineage>
</organism>
<feature type="signal peptide" evidence="1">
    <location>
        <begin position="1"/>
        <end position="29"/>
    </location>
</feature>
<name>A0ABY3ZFN9_STRRM</name>
<dbReference type="RefSeq" id="WP_003984533.1">
    <property type="nucleotide sequence ID" value="NZ_CP043497.1"/>
</dbReference>
<evidence type="ECO:0000313" key="3">
    <source>
        <dbReference type="Proteomes" id="UP000829494"/>
    </source>
</evidence>
<evidence type="ECO:0000256" key="1">
    <source>
        <dbReference type="SAM" id="SignalP"/>
    </source>
</evidence>
<dbReference type="Proteomes" id="UP000829494">
    <property type="component" value="Chromosome"/>
</dbReference>
<accession>A0ABY3ZFN9</accession>
<protein>
    <recommendedName>
        <fullName evidence="4">Secreted protein</fullName>
    </recommendedName>
</protein>
<reference evidence="2 3" key="1">
    <citation type="submission" date="2022-03" db="EMBL/GenBank/DDBJ databases">
        <title>Complete genome of Streptomyces rimosus ssp. rimosus R7 (=ATCC 10970).</title>
        <authorList>
            <person name="Beganovic S."/>
            <person name="Ruckert C."/>
            <person name="Busche T."/>
            <person name="Kalinowski J."/>
            <person name="Wittmann C."/>
        </authorList>
    </citation>
    <scope>NUCLEOTIDE SEQUENCE [LARGE SCALE GENOMIC DNA]</scope>
    <source>
        <strain evidence="2 3">R7</strain>
    </source>
</reference>
<feature type="chain" id="PRO_5045778591" description="Secreted protein" evidence="1">
    <location>
        <begin position="30"/>
        <end position="103"/>
    </location>
</feature>
<dbReference type="GeneID" id="66852676"/>
<keyword evidence="3" id="KW-1185">Reference proteome</keyword>
<evidence type="ECO:0008006" key="4">
    <source>
        <dbReference type="Google" id="ProtNLM"/>
    </source>
</evidence>
<keyword evidence="1" id="KW-0732">Signal</keyword>
<evidence type="ECO:0000313" key="2">
    <source>
        <dbReference type="EMBL" id="UNZ08172.1"/>
    </source>
</evidence>
<dbReference type="EMBL" id="CP094298">
    <property type="protein sequence ID" value="UNZ08172.1"/>
    <property type="molecule type" value="Genomic_DNA"/>
</dbReference>
<gene>
    <name evidence="2" type="ORF">SRIMR7_39065</name>
</gene>
<proteinExistence type="predicted"/>